<feature type="domain" description="Erythromycin biosynthesis protein CIII-like N-terminal" evidence="6">
    <location>
        <begin position="22"/>
        <end position="268"/>
    </location>
</feature>
<dbReference type="InterPro" id="IPR030953">
    <property type="entry name" value="Glycosyl_450act"/>
</dbReference>
<evidence type="ECO:0000256" key="3">
    <source>
        <dbReference type="ARBA" id="ARBA00022679"/>
    </source>
</evidence>
<dbReference type="InterPro" id="IPR048284">
    <property type="entry name" value="EryCIII-like_N"/>
</dbReference>
<evidence type="ECO:0000313" key="8">
    <source>
        <dbReference type="Proteomes" id="UP000195105"/>
    </source>
</evidence>
<dbReference type="Pfam" id="PF06722">
    <property type="entry name" value="EryCIII-like_C"/>
    <property type="match status" value="1"/>
</dbReference>
<sequence length="435" mass="48000">MRVLFSTIGATTHLHHQVPLAWALRAAGHEVCVASQPDIADDIVRSGLTAVRVGEALDPGQWDDVAPLPEEEVSAEGNIWTAQGGIAWDLFDLCELRPEKLTYDYMHCVLTAWATHGFRPNSSPRTVDDLVRFARQWRPDLVIWDPTTFAGAVAAMATGAAHARLMFGFDVIGRMRQSYRAALRERPPEHREDPFEEWLGPLLERYGCAFAEEAVVGQWTIDPVPASLRLDVDHVYVPMRYVPYNGHVTLPAWLRAPARRRRVCLTLGRSFRELLGGDRAPIAELLDAVSTLDVEVVATLNADQLAQVPRLPENVRAVDFVPLDALLPSCSAIVHHSGSGTTQTALAHGVPQVVVTAPMLDNLLKAQRVTESGAGLHIRDARELTADGLRDMLARVLEEPSFAARADALRREMAGAPTPREIIPALERLTEAHRR</sequence>
<evidence type="ECO:0000256" key="1">
    <source>
        <dbReference type="ARBA" id="ARBA00006962"/>
    </source>
</evidence>
<dbReference type="RefSeq" id="WP_086599022.1">
    <property type="nucleotide sequence ID" value="NZ_NGFN01000004.1"/>
</dbReference>
<gene>
    <name evidence="7" type="ORF">CA983_01440</name>
</gene>
<dbReference type="FunFam" id="3.40.50.2000:FF:000072">
    <property type="entry name" value="Glycosyl transferase"/>
    <property type="match status" value="1"/>
</dbReference>
<keyword evidence="2" id="KW-0328">Glycosyltransferase</keyword>
<dbReference type="EMBL" id="NGFN01000004">
    <property type="protein sequence ID" value="OUD04942.1"/>
    <property type="molecule type" value="Genomic_DNA"/>
</dbReference>
<dbReference type="SUPFAM" id="SSF53756">
    <property type="entry name" value="UDP-Glycosyltransferase/glycogen phosphorylase"/>
    <property type="match status" value="1"/>
</dbReference>
<dbReference type="NCBIfam" id="TIGR04516">
    <property type="entry name" value="glycosyl_450act"/>
    <property type="match status" value="1"/>
</dbReference>
<name>A0A2C9ZQ79_9ACTN</name>
<proteinExistence type="inferred from homology"/>
<keyword evidence="3 7" id="KW-0808">Transferase</keyword>
<feature type="domain" description="Erythromycin biosynthesis protein CIII-like C-terminal" evidence="5">
    <location>
        <begin position="284"/>
        <end position="429"/>
    </location>
</feature>
<dbReference type="Gene3D" id="3.40.50.2000">
    <property type="entry name" value="Glycogen Phosphorylase B"/>
    <property type="match status" value="2"/>
</dbReference>
<dbReference type="Pfam" id="PF21036">
    <property type="entry name" value="EryCIII-like_N"/>
    <property type="match status" value="1"/>
</dbReference>
<evidence type="ECO:0000259" key="5">
    <source>
        <dbReference type="Pfam" id="PF06722"/>
    </source>
</evidence>
<dbReference type="InterPro" id="IPR002213">
    <property type="entry name" value="UDP_glucos_trans"/>
</dbReference>
<dbReference type="CDD" id="cd03784">
    <property type="entry name" value="GT1_Gtf-like"/>
    <property type="match status" value="1"/>
</dbReference>
<dbReference type="InterPro" id="IPR010610">
    <property type="entry name" value="EryCIII-like_C"/>
</dbReference>
<dbReference type="GO" id="GO:0008194">
    <property type="term" value="F:UDP-glycosyltransferase activity"/>
    <property type="evidence" value="ECO:0007669"/>
    <property type="project" value="InterPro"/>
</dbReference>
<keyword evidence="4" id="KW-0045">Antibiotic biosynthesis</keyword>
<dbReference type="GO" id="GO:0017000">
    <property type="term" value="P:antibiotic biosynthetic process"/>
    <property type="evidence" value="ECO:0007669"/>
    <property type="project" value="UniProtKB-KW"/>
</dbReference>
<dbReference type="Proteomes" id="UP000195105">
    <property type="component" value="Unassembled WGS sequence"/>
</dbReference>
<comment type="caution">
    <text evidence="7">The sequence shown here is derived from an EMBL/GenBank/DDBJ whole genome shotgun (WGS) entry which is preliminary data.</text>
</comment>
<evidence type="ECO:0000313" key="7">
    <source>
        <dbReference type="EMBL" id="OUD04942.1"/>
    </source>
</evidence>
<dbReference type="PANTHER" id="PTHR48050:SF13">
    <property type="entry name" value="STEROL 3-BETA-GLUCOSYLTRANSFERASE UGT80A2"/>
    <property type="match status" value="1"/>
</dbReference>
<keyword evidence="8" id="KW-1185">Reference proteome</keyword>
<evidence type="ECO:0000256" key="2">
    <source>
        <dbReference type="ARBA" id="ARBA00022676"/>
    </source>
</evidence>
<dbReference type="AlphaFoldDB" id="A0A2C9ZQ79"/>
<reference evidence="7 8" key="1">
    <citation type="submission" date="2017-05" db="EMBL/GenBank/DDBJ databases">
        <title>Biotechnological potential of actinobacteria isolated from South African environments.</title>
        <authorList>
            <person name="Le Roes-Hill M."/>
            <person name="Prins A."/>
            <person name="Durrell K.A."/>
        </authorList>
    </citation>
    <scope>NUCLEOTIDE SEQUENCE [LARGE SCALE GENOMIC DNA]</scope>
    <source>
        <strain evidence="7 8">HMC13</strain>
    </source>
</reference>
<evidence type="ECO:0000256" key="4">
    <source>
        <dbReference type="ARBA" id="ARBA00023194"/>
    </source>
</evidence>
<evidence type="ECO:0000259" key="6">
    <source>
        <dbReference type="Pfam" id="PF21036"/>
    </source>
</evidence>
<organism evidence="7 8">
    <name type="scientific">Streptomyces swartbergensis</name>
    <dbReference type="NCBI Taxonomy" id="487165"/>
    <lineage>
        <taxon>Bacteria</taxon>
        <taxon>Bacillati</taxon>
        <taxon>Actinomycetota</taxon>
        <taxon>Actinomycetes</taxon>
        <taxon>Kitasatosporales</taxon>
        <taxon>Streptomycetaceae</taxon>
        <taxon>Streptomyces</taxon>
    </lineage>
</organism>
<accession>A0A2C9ZQ79</accession>
<dbReference type="InterPro" id="IPR050426">
    <property type="entry name" value="Glycosyltransferase_28"/>
</dbReference>
<dbReference type="PANTHER" id="PTHR48050">
    <property type="entry name" value="STEROL 3-BETA-GLUCOSYLTRANSFERASE"/>
    <property type="match status" value="1"/>
</dbReference>
<comment type="similarity">
    <text evidence="1">Belongs to the glycosyltransferase 28 family.</text>
</comment>
<protein>
    <submittedName>
        <fullName evidence="7">Glycosyl transferase family 28</fullName>
    </submittedName>
</protein>
<dbReference type="GO" id="GO:0016758">
    <property type="term" value="F:hexosyltransferase activity"/>
    <property type="evidence" value="ECO:0007669"/>
    <property type="project" value="UniProtKB-ARBA"/>
</dbReference>